<dbReference type="SMART" id="SM00343">
    <property type="entry name" value="ZnF_C2HC"/>
    <property type="match status" value="1"/>
</dbReference>
<keyword evidence="3" id="KW-0507">mRNA processing</keyword>
<keyword evidence="10" id="KW-0539">Nucleus</keyword>
<proteinExistence type="predicted"/>
<dbReference type="OrthoDB" id="267048at2759"/>
<dbReference type="PROSITE" id="PS50102">
    <property type="entry name" value="RRM"/>
    <property type="match status" value="1"/>
</dbReference>
<name>A0A6A4K1F0_APOLU</name>
<evidence type="ECO:0000256" key="1">
    <source>
        <dbReference type="ARBA" id="ARBA00004123"/>
    </source>
</evidence>
<evidence type="ECO:0000256" key="5">
    <source>
        <dbReference type="ARBA" id="ARBA00022728"/>
    </source>
</evidence>
<dbReference type="Gene3D" id="3.30.70.330">
    <property type="match status" value="1"/>
</dbReference>
<keyword evidence="14" id="KW-1185">Reference proteome</keyword>
<dbReference type="Proteomes" id="UP000466442">
    <property type="component" value="Unassembled WGS sequence"/>
</dbReference>
<dbReference type="InterPro" id="IPR044598">
    <property type="entry name" value="ZCRB1"/>
</dbReference>
<dbReference type="Gene3D" id="4.10.60.10">
    <property type="entry name" value="Zinc finger, CCHC-type"/>
    <property type="match status" value="1"/>
</dbReference>
<dbReference type="FunFam" id="3.30.70.330:FF:000233">
    <property type="entry name" value="Zinc finger CCHC-type and RNA-binding motif-containing protein 1"/>
    <property type="match status" value="1"/>
</dbReference>
<evidence type="ECO:0000256" key="12">
    <source>
        <dbReference type="SAM" id="MobiDB-lite"/>
    </source>
</evidence>
<comment type="subcellular location">
    <subcellularLocation>
        <location evidence="1">Nucleus</location>
    </subcellularLocation>
</comment>
<gene>
    <name evidence="13" type="ORF">GE061_011187</name>
</gene>
<evidence type="ECO:0000256" key="4">
    <source>
        <dbReference type="ARBA" id="ARBA00022723"/>
    </source>
</evidence>
<feature type="compositionally biased region" description="Acidic residues" evidence="12">
    <location>
        <begin position="171"/>
        <end position="186"/>
    </location>
</feature>
<dbReference type="AlphaFoldDB" id="A0A6A4K1F0"/>
<dbReference type="SUPFAM" id="SSF54928">
    <property type="entry name" value="RNA-binding domain, RBD"/>
    <property type="match status" value="1"/>
</dbReference>
<evidence type="ECO:0000313" key="14">
    <source>
        <dbReference type="Proteomes" id="UP000466442"/>
    </source>
</evidence>
<dbReference type="InterPro" id="IPR034219">
    <property type="entry name" value="ZCRB1_RRM"/>
</dbReference>
<evidence type="ECO:0000256" key="6">
    <source>
        <dbReference type="ARBA" id="ARBA00022771"/>
    </source>
</evidence>
<evidence type="ECO:0000256" key="10">
    <source>
        <dbReference type="ARBA" id="ARBA00023242"/>
    </source>
</evidence>
<evidence type="ECO:0000313" key="13">
    <source>
        <dbReference type="EMBL" id="KAF6213467.1"/>
    </source>
</evidence>
<reference evidence="13" key="1">
    <citation type="journal article" date="2021" name="Mol. Ecol. Resour.">
        <title>Apolygus lucorum genome provides insights into omnivorousness and mesophyll feeding.</title>
        <authorList>
            <person name="Liu Y."/>
            <person name="Liu H."/>
            <person name="Wang H."/>
            <person name="Huang T."/>
            <person name="Liu B."/>
            <person name="Yang B."/>
            <person name="Yin L."/>
            <person name="Li B."/>
            <person name="Zhang Y."/>
            <person name="Zhang S."/>
            <person name="Jiang F."/>
            <person name="Zhang X."/>
            <person name="Ren Y."/>
            <person name="Wang B."/>
            <person name="Wang S."/>
            <person name="Lu Y."/>
            <person name="Wu K."/>
            <person name="Fan W."/>
            <person name="Wang G."/>
        </authorList>
    </citation>
    <scope>NUCLEOTIDE SEQUENCE</scope>
    <source>
        <strain evidence="13">12Hb</strain>
    </source>
</reference>
<keyword evidence="8" id="KW-0694">RNA-binding</keyword>
<dbReference type="InterPro" id="IPR001878">
    <property type="entry name" value="Znf_CCHC"/>
</dbReference>
<keyword evidence="5" id="KW-0747">Spliceosome</keyword>
<organism evidence="13 14">
    <name type="scientific">Apolygus lucorum</name>
    <name type="common">Small green plant bug</name>
    <name type="synonym">Lygocoris lucorum</name>
    <dbReference type="NCBI Taxonomy" id="248454"/>
    <lineage>
        <taxon>Eukaryota</taxon>
        <taxon>Metazoa</taxon>
        <taxon>Ecdysozoa</taxon>
        <taxon>Arthropoda</taxon>
        <taxon>Hexapoda</taxon>
        <taxon>Insecta</taxon>
        <taxon>Pterygota</taxon>
        <taxon>Neoptera</taxon>
        <taxon>Paraneoptera</taxon>
        <taxon>Hemiptera</taxon>
        <taxon>Heteroptera</taxon>
        <taxon>Panheteroptera</taxon>
        <taxon>Cimicomorpha</taxon>
        <taxon>Miridae</taxon>
        <taxon>Mirini</taxon>
        <taxon>Apolygus</taxon>
    </lineage>
</organism>
<comment type="caution">
    <text evidence="13">The sequence shown here is derived from an EMBL/GenBank/DDBJ whole genome shotgun (WGS) entry which is preliminary data.</text>
</comment>
<protein>
    <recommendedName>
        <fullName evidence="2">Zinc finger CCHC-type and RNA-binding motif-containing protein 1</fullName>
    </recommendedName>
    <alternativeName>
        <fullName evidence="11">U11/U12 small nuclear ribonucleoprotein 31 kDa protein</fullName>
    </alternativeName>
</protein>
<dbReference type="InterPro" id="IPR000504">
    <property type="entry name" value="RRM_dom"/>
</dbReference>
<dbReference type="EMBL" id="WIXP02000003">
    <property type="protein sequence ID" value="KAF6213467.1"/>
    <property type="molecule type" value="Genomic_DNA"/>
</dbReference>
<dbReference type="Pfam" id="PF00098">
    <property type="entry name" value="zf-CCHC"/>
    <property type="match status" value="1"/>
</dbReference>
<keyword evidence="7" id="KW-0862">Zinc</keyword>
<dbReference type="SMART" id="SM00361">
    <property type="entry name" value="RRM_1"/>
    <property type="match status" value="1"/>
</dbReference>
<feature type="compositionally biased region" description="Basic residues" evidence="12">
    <location>
        <begin position="152"/>
        <end position="161"/>
    </location>
</feature>
<keyword evidence="6" id="KW-0863">Zinc-finger</keyword>
<dbReference type="GO" id="GO:0008270">
    <property type="term" value="F:zinc ion binding"/>
    <property type="evidence" value="ECO:0007669"/>
    <property type="project" value="UniProtKB-KW"/>
</dbReference>
<sequence length="232" mass="26618">MVSNQGCQFRVQLPVNCRRGQKMSGGIAPSKSTVYTSNLAYSLTNNDLHKIFSKYGQVVKVTLVKDKQTRKSKGVAFVQYLRKENALECVRVLNGKQMFDRTIKCSIARDNGRSVEFIRKRYYTDKSSCYECREEGHLSYECPKNSLGRRTPPPKKEKKKSKIEELRNFGDIEEEEYSDEVPEEPDVETLSAAIQMEQAKMDPGSDFNPVSHTKKKVIKKNTYFSDEEDLSD</sequence>
<evidence type="ECO:0000256" key="2">
    <source>
        <dbReference type="ARBA" id="ARBA00015428"/>
    </source>
</evidence>
<keyword evidence="9" id="KW-0508">mRNA splicing</keyword>
<keyword evidence="4" id="KW-0479">Metal-binding</keyword>
<dbReference type="PANTHER" id="PTHR46259">
    <property type="entry name" value="ZINC FINGER CCHC-TYPE AND RNA-BINDING MOTIF-CONTAINING PROTEIN 1"/>
    <property type="match status" value="1"/>
</dbReference>
<dbReference type="PROSITE" id="PS50158">
    <property type="entry name" value="ZF_CCHC"/>
    <property type="match status" value="1"/>
</dbReference>
<dbReference type="PANTHER" id="PTHR46259:SF1">
    <property type="entry name" value="ZINC FINGER CCHC-TYPE AND RNA-BINDING MOTIF-CONTAINING PROTEIN 1"/>
    <property type="match status" value="1"/>
</dbReference>
<accession>A0A6A4K1F0</accession>
<feature type="region of interest" description="Disordered" evidence="12">
    <location>
        <begin position="144"/>
        <end position="186"/>
    </location>
</feature>
<evidence type="ECO:0000256" key="7">
    <source>
        <dbReference type="ARBA" id="ARBA00022833"/>
    </source>
</evidence>
<dbReference type="InterPro" id="IPR012677">
    <property type="entry name" value="Nucleotide-bd_a/b_plait_sf"/>
</dbReference>
<dbReference type="InterPro" id="IPR003954">
    <property type="entry name" value="RRM_euk-type"/>
</dbReference>
<dbReference type="SUPFAM" id="SSF57756">
    <property type="entry name" value="Retrovirus zinc finger-like domains"/>
    <property type="match status" value="1"/>
</dbReference>
<dbReference type="InterPro" id="IPR035979">
    <property type="entry name" value="RBD_domain_sf"/>
</dbReference>
<dbReference type="Pfam" id="PF00076">
    <property type="entry name" value="RRM_1"/>
    <property type="match status" value="1"/>
</dbReference>
<dbReference type="GO" id="GO:0000398">
    <property type="term" value="P:mRNA splicing, via spliceosome"/>
    <property type="evidence" value="ECO:0007669"/>
    <property type="project" value="InterPro"/>
</dbReference>
<dbReference type="InterPro" id="IPR036875">
    <property type="entry name" value="Znf_CCHC_sf"/>
</dbReference>
<evidence type="ECO:0000256" key="3">
    <source>
        <dbReference type="ARBA" id="ARBA00022664"/>
    </source>
</evidence>
<dbReference type="GO" id="GO:0003723">
    <property type="term" value="F:RNA binding"/>
    <property type="evidence" value="ECO:0007669"/>
    <property type="project" value="UniProtKB-UniRule"/>
</dbReference>
<dbReference type="CDD" id="cd12393">
    <property type="entry name" value="RRM_ZCRB1"/>
    <property type="match status" value="1"/>
</dbReference>
<evidence type="ECO:0000256" key="8">
    <source>
        <dbReference type="ARBA" id="ARBA00022884"/>
    </source>
</evidence>
<dbReference type="SMART" id="SM00360">
    <property type="entry name" value="RRM"/>
    <property type="match status" value="1"/>
</dbReference>
<evidence type="ECO:0000256" key="11">
    <source>
        <dbReference type="ARBA" id="ARBA00032031"/>
    </source>
</evidence>
<evidence type="ECO:0000256" key="9">
    <source>
        <dbReference type="ARBA" id="ARBA00023187"/>
    </source>
</evidence>
<dbReference type="GO" id="GO:0005689">
    <property type="term" value="C:U12-type spliceosomal complex"/>
    <property type="evidence" value="ECO:0007669"/>
    <property type="project" value="InterPro"/>
</dbReference>